<proteinExistence type="inferred from homology"/>
<dbReference type="GO" id="GO:0009610">
    <property type="term" value="P:response to symbiotic fungus"/>
    <property type="evidence" value="ECO:0007669"/>
    <property type="project" value="UniProtKB-ARBA"/>
</dbReference>
<comment type="similarity">
    <text evidence="3 11">Belongs to the peptidase S8 family.</text>
</comment>
<reference evidence="14 16" key="2">
    <citation type="journal article" date="2014" name="BMC Genomics">
        <title>An improved genome release (version Mt4.0) for the model legume Medicago truncatula.</title>
        <authorList>
            <person name="Tang H."/>
            <person name="Krishnakumar V."/>
            <person name="Bidwell S."/>
            <person name="Rosen B."/>
            <person name="Chan A."/>
            <person name="Zhou S."/>
            <person name="Gentzbittel L."/>
            <person name="Childs K.L."/>
            <person name="Yandell M."/>
            <person name="Gundlach H."/>
            <person name="Mayer K.F."/>
            <person name="Schwartz D.C."/>
            <person name="Town C.D."/>
        </authorList>
    </citation>
    <scope>GENOME REANNOTATION</scope>
    <source>
        <strain evidence="15 16">cv. Jemalong A17</strain>
    </source>
</reference>
<evidence type="ECO:0000256" key="6">
    <source>
        <dbReference type="ARBA" id="ARBA00022670"/>
    </source>
</evidence>
<dbReference type="InterPro" id="IPR036852">
    <property type="entry name" value="Peptidase_S8/S53_dom_sf"/>
</dbReference>
<dbReference type="Proteomes" id="UP000002051">
    <property type="component" value="Chromosome 4"/>
</dbReference>
<evidence type="ECO:0000256" key="8">
    <source>
        <dbReference type="ARBA" id="ARBA00022801"/>
    </source>
</evidence>
<protein>
    <submittedName>
        <fullName evidence="14">Subtilisin-like serine protease</fullName>
    </submittedName>
</protein>
<dbReference type="Pfam" id="PF00082">
    <property type="entry name" value="Peptidase_S8"/>
    <property type="match status" value="1"/>
</dbReference>
<dbReference type="EMBL" id="CM001220">
    <property type="protein sequence ID" value="AES89241.2"/>
    <property type="molecule type" value="Genomic_DNA"/>
</dbReference>
<accession>A0A0C3WZ21</accession>
<feature type="active site" description="Charge relay system" evidence="11">
    <location>
        <position position="111"/>
    </location>
</feature>
<comment type="subcellular location">
    <subcellularLocation>
        <location evidence="2">Secreted</location>
        <location evidence="2">Extracellular space</location>
        <location evidence="2">Apoplast</location>
    </subcellularLocation>
</comment>
<feature type="active site" description="Charge relay system" evidence="11">
    <location>
        <position position="487"/>
    </location>
</feature>
<keyword evidence="8 11" id="KW-0378">Hydrolase</keyword>
<dbReference type="InterPro" id="IPR010259">
    <property type="entry name" value="S8pro/Inhibitor_I9"/>
</dbReference>
<dbReference type="FunFam" id="3.30.70.80:FF:000002">
    <property type="entry name" value="Subtilisin-like protease SBT5.3"/>
    <property type="match status" value="1"/>
</dbReference>
<keyword evidence="10" id="KW-0325">Glycoprotein</keyword>
<dbReference type="PRINTS" id="PR00723">
    <property type="entry name" value="SUBTILISIN"/>
</dbReference>
<dbReference type="GO" id="GO:0048046">
    <property type="term" value="C:apoplast"/>
    <property type="evidence" value="ECO:0007669"/>
    <property type="project" value="UniProtKB-SubCell"/>
</dbReference>
<comment type="function">
    <text evidence="1">Required for arbuscular mycorrhiza (AM) development during AM symbiosis with AM fungi (e.g. Glomeromycota intraradices).</text>
</comment>
<evidence type="ECO:0000256" key="7">
    <source>
        <dbReference type="ARBA" id="ARBA00022729"/>
    </source>
</evidence>
<evidence type="ECO:0000256" key="2">
    <source>
        <dbReference type="ARBA" id="ARBA00004271"/>
    </source>
</evidence>
<evidence type="ECO:0000256" key="1">
    <source>
        <dbReference type="ARBA" id="ARBA00002076"/>
    </source>
</evidence>
<keyword evidence="5" id="KW-0964">Secreted</keyword>
<dbReference type="STRING" id="3880.G7JJT8"/>
<dbReference type="FunFam" id="3.50.30.30:FF:000005">
    <property type="entry name" value="subtilisin-like protease SBT1.5"/>
    <property type="match status" value="1"/>
</dbReference>
<keyword evidence="7" id="KW-0732">Signal</keyword>
<dbReference type="InterPro" id="IPR000209">
    <property type="entry name" value="Peptidase_S8/S53_dom"/>
</dbReference>
<dbReference type="InterPro" id="IPR015500">
    <property type="entry name" value="Peptidase_S8_subtilisin-rel"/>
</dbReference>
<dbReference type="SUPFAM" id="SSF52743">
    <property type="entry name" value="Subtilisin-like"/>
    <property type="match status" value="1"/>
</dbReference>
<evidence type="ECO:0000313" key="15">
    <source>
        <dbReference type="EnsemblPlants" id="AES89241"/>
    </source>
</evidence>
<dbReference type="GO" id="GO:0005576">
    <property type="term" value="C:extracellular region"/>
    <property type="evidence" value="ECO:0000318"/>
    <property type="project" value="GO_Central"/>
</dbReference>
<evidence type="ECO:0000313" key="14">
    <source>
        <dbReference type="EMBL" id="AES89241.2"/>
    </source>
</evidence>
<evidence type="ECO:0000256" key="9">
    <source>
        <dbReference type="ARBA" id="ARBA00022825"/>
    </source>
</evidence>
<gene>
    <name evidence="14" type="ordered locus">MTR_4g071560</name>
</gene>
<evidence type="ECO:0000256" key="5">
    <source>
        <dbReference type="ARBA" id="ARBA00022525"/>
    </source>
</evidence>
<feature type="domain" description="Inhibitor I9" evidence="13">
    <location>
        <begin position="1"/>
        <end position="77"/>
    </location>
</feature>
<keyword evidence="9 11" id="KW-0720">Serine protease</keyword>
<evidence type="ECO:0000259" key="13">
    <source>
        <dbReference type="Pfam" id="PF05922"/>
    </source>
</evidence>
<evidence type="ECO:0000313" key="16">
    <source>
        <dbReference type="Proteomes" id="UP000002051"/>
    </source>
</evidence>
<evidence type="ECO:0000259" key="12">
    <source>
        <dbReference type="Pfam" id="PF00082"/>
    </source>
</evidence>
<dbReference type="HOGENOM" id="CLU_000625_0_0_1"/>
<keyword evidence="6 11" id="KW-0645">Protease</keyword>
<dbReference type="AlphaFoldDB" id="G7JJT8"/>
<dbReference type="PANTHER" id="PTHR10795">
    <property type="entry name" value="PROPROTEIN CONVERTASE SUBTILISIN/KEXIN"/>
    <property type="match status" value="1"/>
</dbReference>
<name>G7JJT8_MEDTR</name>
<dbReference type="CDD" id="cd02120">
    <property type="entry name" value="PA_subtilisin_like"/>
    <property type="match status" value="1"/>
</dbReference>
<evidence type="ECO:0000256" key="3">
    <source>
        <dbReference type="ARBA" id="ARBA00011073"/>
    </source>
</evidence>
<keyword evidence="4" id="KW-0052">Apoplast</keyword>
<dbReference type="Gene3D" id="3.40.50.200">
    <property type="entry name" value="Peptidase S8/S53 domain"/>
    <property type="match status" value="2"/>
</dbReference>
<feature type="domain" description="Peptidase S8/S53" evidence="12">
    <location>
        <begin position="102"/>
        <end position="523"/>
    </location>
</feature>
<dbReference type="EnsemblPlants" id="AES89241">
    <property type="protein sequence ID" value="AES89241"/>
    <property type="gene ID" value="MTR_4g071560"/>
</dbReference>
<dbReference type="GO" id="GO:0004252">
    <property type="term" value="F:serine-type endopeptidase activity"/>
    <property type="evidence" value="ECO:0000318"/>
    <property type="project" value="GO_Central"/>
</dbReference>
<dbReference type="GO" id="GO:0006508">
    <property type="term" value="P:proteolysis"/>
    <property type="evidence" value="ECO:0007669"/>
    <property type="project" value="UniProtKB-KW"/>
</dbReference>
<dbReference type="Gene3D" id="3.50.30.30">
    <property type="match status" value="1"/>
</dbReference>
<organism evidence="14 16">
    <name type="scientific">Medicago truncatula</name>
    <name type="common">Barrel medic</name>
    <name type="synonym">Medicago tribuloides</name>
    <dbReference type="NCBI Taxonomy" id="3880"/>
    <lineage>
        <taxon>Eukaryota</taxon>
        <taxon>Viridiplantae</taxon>
        <taxon>Streptophyta</taxon>
        <taxon>Embryophyta</taxon>
        <taxon>Tracheophyta</taxon>
        <taxon>Spermatophyta</taxon>
        <taxon>Magnoliopsida</taxon>
        <taxon>eudicotyledons</taxon>
        <taxon>Gunneridae</taxon>
        <taxon>Pentapetalae</taxon>
        <taxon>rosids</taxon>
        <taxon>fabids</taxon>
        <taxon>Fabales</taxon>
        <taxon>Fabaceae</taxon>
        <taxon>Papilionoideae</taxon>
        <taxon>50 kb inversion clade</taxon>
        <taxon>NPAAA clade</taxon>
        <taxon>Hologalegina</taxon>
        <taxon>IRL clade</taxon>
        <taxon>Trifolieae</taxon>
        <taxon>Medicago</taxon>
    </lineage>
</organism>
<dbReference type="Pfam" id="PF05922">
    <property type="entry name" value="Inhibitor_I9"/>
    <property type="match status" value="1"/>
</dbReference>
<feature type="active site" description="Charge relay system" evidence="11">
    <location>
        <position position="143"/>
    </location>
</feature>
<dbReference type="Gene3D" id="3.30.70.80">
    <property type="entry name" value="Peptidase S8 propeptide/proteinase inhibitor I9"/>
    <property type="match status" value="1"/>
</dbReference>
<reference evidence="15" key="3">
    <citation type="submission" date="2015-04" db="UniProtKB">
        <authorList>
            <consortium name="EnsemblPlants"/>
        </authorList>
    </citation>
    <scope>IDENTIFICATION</scope>
    <source>
        <strain evidence="15">cv. Jemalong A17</strain>
    </source>
</reference>
<reference evidence="14 16" key="1">
    <citation type="journal article" date="2011" name="Nature">
        <title>The Medicago genome provides insight into the evolution of rhizobial symbioses.</title>
        <authorList>
            <person name="Young N.D."/>
            <person name="Debelle F."/>
            <person name="Oldroyd G.E."/>
            <person name="Geurts R."/>
            <person name="Cannon S.B."/>
            <person name="Udvardi M.K."/>
            <person name="Benedito V.A."/>
            <person name="Mayer K.F."/>
            <person name="Gouzy J."/>
            <person name="Schoof H."/>
            <person name="Van de Peer Y."/>
            <person name="Proost S."/>
            <person name="Cook D.R."/>
            <person name="Meyers B.C."/>
            <person name="Spannagl M."/>
            <person name="Cheung F."/>
            <person name="De Mita S."/>
            <person name="Krishnakumar V."/>
            <person name="Gundlach H."/>
            <person name="Zhou S."/>
            <person name="Mudge J."/>
            <person name="Bharti A.K."/>
            <person name="Murray J.D."/>
            <person name="Naoumkina M.A."/>
            <person name="Rosen B."/>
            <person name="Silverstein K.A."/>
            <person name="Tang H."/>
            <person name="Rombauts S."/>
            <person name="Zhao P.X."/>
            <person name="Zhou P."/>
            <person name="Barbe V."/>
            <person name="Bardou P."/>
            <person name="Bechner M."/>
            <person name="Bellec A."/>
            <person name="Berger A."/>
            <person name="Berges H."/>
            <person name="Bidwell S."/>
            <person name="Bisseling T."/>
            <person name="Choisne N."/>
            <person name="Couloux A."/>
            <person name="Denny R."/>
            <person name="Deshpande S."/>
            <person name="Dai X."/>
            <person name="Doyle J.J."/>
            <person name="Dudez A.M."/>
            <person name="Farmer A.D."/>
            <person name="Fouteau S."/>
            <person name="Franken C."/>
            <person name="Gibelin C."/>
            <person name="Gish J."/>
            <person name="Goldstein S."/>
            <person name="Gonzalez A.J."/>
            <person name="Green P.J."/>
            <person name="Hallab A."/>
            <person name="Hartog M."/>
            <person name="Hua A."/>
            <person name="Humphray S.J."/>
            <person name="Jeong D.H."/>
            <person name="Jing Y."/>
            <person name="Jocker A."/>
            <person name="Kenton S.M."/>
            <person name="Kim D.J."/>
            <person name="Klee K."/>
            <person name="Lai H."/>
            <person name="Lang C."/>
            <person name="Lin S."/>
            <person name="Macmil S.L."/>
            <person name="Magdelenat G."/>
            <person name="Matthews L."/>
            <person name="McCorrison J."/>
            <person name="Monaghan E.L."/>
            <person name="Mun J.H."/>
            <person name="Najar F.Z."/>
            <person name="Nicholson C."/>
            <person name="Noirot C."/>
            <person name="O'Bleness M."/>
            <person name="Paule C.R."/>
            <person name="Poulain J."/>
            <person name="Prion F."/>
            <person name="Qin B."/>
            <person name="Qu C."/>
            <person name="Retzel E.F."/>
            <person name="Riddle C."/>
            <person name="Sallet E."/>
            <person name="Samain S."/>
            <person name="Samson N."/>
            <person name="Sanders I."/>
            <person name="Saurat O."/>
            <person name="Scarpelli C."/>
            <person name="Schiex T."/>
            <person name="Segurens B."/>
            <person name="Severin A.J."/>
            <person name="Sherrier D.J."/>
            <person name="Shi R."/>
            <person name="Sims S."/>
            <person name="Singer S.R."/>
            <person name="Sinharoy S."/>
            <person name="Sterck L."/>
            <person name="Viollet A."/>
            <person name="Wang B.B."/>
            <person name="Wang K."/>
            <person name="Wang M."/>
            <person name="Wang X."/>
            <person name="Warfsmann J."/>
            <person name="Weissenbach J."/>
            <person name="White D.D."/>
            <person name="White J.D."/>
            <person name="Wiley G.B."/>
            <person name="Wincker P."/>
            <person name="Xing Y."/>
            <person name="Yang L."/>
            <person name="Yao Z."/>
            <person name="Ying F."/>
            <person name="Zhai J."/>
            <person name="Zhou L."/>
            <person name="Zuber A."/>
            <person name="Denarie J."/>
            <person name="Dixon R.A."/>
            <person name="May G.D."/>
            <person name="Schwartz D.C."/>
            <person name="Rogers J."/>
            <person name="Quetier F."/>
            <person name="Town C.D."/>
            <person name="Roe B.A."/>
        </authorList>
    </citation>
    <scope>NUCLEOTIDE SEQUENCE [LARGE SCALE GENOMIC DNA]</scope>
    <source>
        <strain evidence="14">A17</strain>
        <strain evidence="15 16">cv. Jemalong A17</strain>
    </source>
</reference>
<dbReference type="eggNOG" id="ENOG502QSF0">
    <property type="taxonomic scope" value="Eukaryota"/>
</dbReference>
<keyword evidence="16" id="KW-1185">Reference proteome</keyword>
<accession>G7JJT8</accession>
<dbReference type="InterPro" id="IPR045051">
    <property type="entry name" value="SBT"/>
</dbReference>
<evidence type="ECO:0000256" key="4">
    <source>
        <dbReference type="ARBA" id="ARBA00022523"/>
    </source>
</evidence>
<dbReference type="PaxDb" id="3880-AES89241"/>
<evidence type="ECO:0000256" key="10">
    <source>
        <dbReference type="ARBA" id="ARBA00023180"/>
    </source>
</evidence>
<dbReference type="InterPro" id="IPR037045">
    <property type="entry name" value="S8pro/Inhibitor_I9_sf"/>
</dbReference>
<evidence type="ECO:0000256" key="11">
    <source>
        <dbReference type="PROSITE-ProRule" id="PRU01240"/>
    </source>
</evidence>
<dbReference type="PROSITE" id="PS51892">
    <property type="entry name" value="SUBTILASE"/>
    <property type="match status" value="1"/>
</dbReference>
<sequence>MGDRSQIHSDPQSLEESHLDMLSPILGSKSAARESILYSYKHGFSGFAVVLSQSQAKLIADFPGVVRVIPNKILTLHTTRSWDFLHVKQDIVTAVLSKAQSGRGTIIGIIDTGIWPESDSFRDDDMDNPPPQWRGICQSTYLHETHQAMELTSSTAAGVLVESTSFKGLAKGSARGGAPSAWLAVYKICWSTGGCSSADLLAAFDDAIFDEVEIISVSLGSYPPLPSYVEDVLAIGSFHAVAKGVSVVCSGGNSGPYAQTVINTAPWVITVAASTIDREFPSTIILGNNQTIQGQSLYTGKILNKFYPIVYGEDISVSDADKENARSCESGSLNATLAKGKAILCFQPRSQRSATAAVRTVMEVEGVGLIYAQFPTNDVDMCWGIPSVQVDFTAGTKILSYMEATRNPVIKFSKTRTVVGQQMSPDVALFSSRGPSSLSPSVLKPDIAAPGVNILAAWSPASYSSQQSDASQDELTALNFNIESGTSMSCPHIYGIIALMKTVCPTWSPAAIKSALVTTATTEAISAAFDLDSPQFQESRPQPLP</sequence>